<keyword evidence="5" id="KW-0472">Membrane</keyword>
<dbReference type="GO" id="GO:0033644">
    <property type="term" value="C:host cell membrane"/>
    <property type="evidence" value="ECO:0007669"/>
    <property type="project" value="UniProtKB-SubCell"/>
</dbReference>
<evidence type="ECO:0000256" key="3">
    <source>
        <dbReference type="ARBA" id="ARBA00023026"/>
    </source>
</evidence>
<dbReference type="HOGENOM" id="CLU_665138_0_0_4"/>
<dbReference type="Pfam" id="PF04888">
    <property type="entry name" value="SseC"/>
    <property type="match status" value="1"/>
</dbReference>
<dbReference type="Proteomes" id="UP000005250">
    <property type="component" value="Chromosome"/>
</dbReference>
<comment type="subcellular location">
    <subcellularLocation>
        <location evidence="1">Host membrane</location>
    </subcellularLocation>
</comment>
<dbReference type="EMBL" id="HE965805">
    <property type="protein sequence ID" value="CCJ62240.1"/>
    <property type="molecule type" value="Genomic_DNA"/>
</dbReference>
<keyword evidence="5" id="KW-0812">Transmembrane</keyword>
<dbReference type="KEGG" id="bper:BN118_0815"/>
<sequence length="402" mass="40530">MRMTVMSTTISTAPSGAALAPSRIDMRAPEPGSAGEGAGILASVTTLALAAGRPALPASPSLRTAPVLDPPVRDLSPADLADLLRVLRSRAVDGQLATARENLQDAQVKTKQNTQAQLDKLDAWFRKAEDAESKGWLSKVFGWIGKVLAVVASALAVGFAAVASVATGAAATPMLVLSGMALVSAVTSLADQISREAGGPPISLGGFLSGLAGRLLTALGVDQSQADQIAKIVAGLAVPAVLLIEPQMLGEMAEGVARLAGAGDATAGYIAMAMSIVAAIAVAAINAAGTAGAGSASAIRGAWDRAAAVATQVLQGGTAVAQGGVGVSMAVDRKQADLLVADKADLAASLTKLRAAMEREADDIKKILAQFDAAYHMIAQMISDMASTHSQVSANLGRRQAV</sequence>
<evidence type="ECO:0000256" key="2">
    <source>
        <dbReference type="ARBA" id="ARBA00022870"/>
    </source>
</evidence>
<dbReference type="AlphaFoldDB" id="A0A0T7CKV7"/>
<keyword evidence="8" id="KW-1185">Reference proteome</keyword>
<proteinExistence type="inferred from homology"/>
<evidence type="ECO:0000256" key="4">
    <source>
        <dbReference type="ARBA" id="ARBA00035640"/>
    </source>
</evidence>
<feature type="domain" description="Translocator protein BipB-like C-terminal" evidence="6">
    <location>
        <begin position="84"/>
        <end position="395"/>
    </location>
</feature>
<evidence type="ECO:0000313" key="8">
    <source>
        <dbReference type="Proteomes" id="UP000005250"/>
    </source>
</evidence>
<accession>A0A0T7CKV7</accession>
<dbReference type="eggNOG" id="COG5613">
    <property type="taxonomic scope" value="Bacteria"/>
</dbReference>
<evidence type="ECO:0000256" key="1">
    <source>
        <dbReference type="ARBA" id="ARBA00004551"/>
    </source>
</evidence>
<protein>
    <submittedName>
        <fullName evidence="7">Outer protein B</fullName>
    </submittedName>
</protein>
<dbReference type="RefSeq" id="WP_014905549.1">
    <property type="nucleotide sequence ID" value="NC_018518.1"/>
</dbReference>
<keyword evidence="3" id="KW-0843">Virulence</keyword>
<evidence type="ECO:0000259" key="6">
    <source>
        <dbReference type="Pfam" id="PF04888"/>
    </source>
</evidence>
<keyword evidence="5" id="KW-1133">Transmembrane helix</keyword>
<organism evidence="7 8">
    <name type="scientific">Bordetella pertussis (strain ATCC 9797 / DSM 5571 / CCUG 30873 / LMG 14455 / NCTC 10739 / 18323)</name>
    <dbReference type="NCBI Taxonomy" id="568706"/>
    <lineage>
        <taxon>Bacteria</taxon>
        <taxon>Pseudomonadati</taxon>
        <taxon>Pseudomonadota</taxon>
        <taxon>Betaproteobacteria</taxon>
        <taxon>Burkholderiales</taxon>
        <taxon>Alcaligenaceae</taxon>
        <taxon>Bordetella</taxon>
    </lineage>
</organism>
<evidence type="ECO:0000256" key="5">
    <source>
        <dbReference type="SAM" id="Phobius"/>
    </source>
</evidence>
<feature type="transmembrane region" description="Helical" evidence="5">
    <location>
        <begin position="143"/>
        <end position="163"/>
    </location>
</feature>
<comment type="similarity">
    <text evidence="4">Belongs to the SctE/SipB/YopB family.</text>
</comment>
<keyword evidence="2" id="KW-1043">Host membrane</keyword>
<evidence type="ECO:0000313" key="7">
    <source>
        <dbReference type="EMBL" id="CCJ62240.1"/>
    </source>
</evidence>
<gene>
    <name evidence="7" type="primary">bopB</name>
    <name evidence="7" type="ordered locus">BN118_0815</name>
</gene>
<name>A0A0T7CKV7_BORP1</name>
<reference evidence="7 8" key="1">
    <citation type="journal article" date="2012" name="BMC Genomics">
        <title>Comparative genomics of the classical Bordetella subspecies: the evolution and exchange of virulence-associated diversity amongst closely related pathogens.</title>
        <authorList>
            <person name="Park J."/>
            <person name="Zhang Y."/>
            <person name="Buboltz A.M."/>
            <person name="Zhang X."/>
            <person name="Schuster S.C."/>
            <person name="Ahuja U."/>
            <person name="Liu M."/>
            <person name="Miller J.F."/>
            <person name="Sebaihia M."/>
            <person name="Bentley S.D."/>
            <person name="Parkhill J."/>
            <person name="Harvill E.T."/>
        </authorList>
    </citation>
    <scope>NUCLEOTIDE SEQUENCE [LARGE SCALE GENOMIC DNA]</scope>
    <source>
        <strain evidence="8">ATCC 9797 / DSM 5571 / CCUG 30873 / LMG 14455 / NCTC 10739 / 18323</strain>
    </source>
</reference>
<dbReference type="InterPro" id="IPR006972">
    <property type="entry name" value="BipB-like_C"/>
</dbReference>